<protein>
    <recommendedName>
        <fullName evidence="7">TECPR1-like DysF domain-containing protein</fullName>
    </recommendedName>
</protein>
<dbReference type="KEGG" id="cdep:91085900"/>
<keyword evidence="9" id="KW-1185">Reference proteome</keyword>
<dbReference type="PANTHER" id="PTHR28304:SF2">
    <property type="entry name" value="PEROXISOMAL MEMBRANE PROTEIN PEX29"/>
    <property type="match status" value="1"/>
</dbReference>
<feature type="compositionally biased region" description="Polar residues" evidence="5">
    <location>
        <begin position="446"/>
        <end position="456"/>
    </location>
</feature>
<dbReference type="RefSeq" id="XP_066067223.1">
    <property type="nucleotide sequence ID" value="XM_066211126.1"/>
</dbReference>
<evidence type="ECO:0000256" key="6">
    <source>
        <dbReference type="SAM" id="Phobius"/>
    </source>
</evidence>
<dbReference type="EMBL" id="CP143785">
    <property type="protein sequence ID" value="WVN86523.1"/>
    <property type="molecule type" value="Genomic_DNA"/>
</dbReference>
<evidence type="ECO:0000256" key="4">
    <source>
        <dbReference type="ARBA" id="ARBA00023136"/>
    </source>
</evidence>
<reference evidence="8" key="2">
    <citation type="journal article" date="2022" name="Elife">
        <title>Obligate sexual reproduction of a homothallic fungus closely related to the Cryptococcus pathogenic species complex.</title>
        <authorList>
            <person name="Passer A.R."/>
            <person name="Clancey S.A."/>
            <person name="Shea T."/>
            <person name="David-Palma M."/>
            <person name="Averette A.F."/>
            <person name="Boekhout T."/>
            <person name="Porcel B.M."/>
            <person name="Nowrousian M."/>
            <person name="Cuomo C.A."/>
            <person name="Sun S."/>
            <person name="Heitman J."/>
            <person name="Coelho M.A."/>
        </authorList>
    </citation>
    <scope>NUCLEOTIDE SEQUENCE</scope>
    <source>
        <strain evidence="8">CBS 7841</strain>
    </source>
</reference>
<evidence type="ECO:0000259" key="7">
    <source>
        <dbReference type="Pfam" id="PF06398"/>
    </source>
</evidence>
<accession>A0AAJ8JQE4</accession>
<dbReference type="AlphaFoldDB" id="A0AAJ8JQE4"/>
<feature type="region of interest" description="Disordered" evidence="5">
    <location>
        <begin position="25"/>
        <end position="53"/>
    </location>
</feature>
<keyword evidence="3 6" id="KW-1133">Transmembrane helix</keyword>
<reference evidence="8" key="3">
    <citation type="submission" date="2024-01" db="EMBL/GenBank/DDBJ databases">
        <authorList>
            <person name="Coelho M.A."/>
            <person name="David-Palma M."/>
            <person name="Shea T."/>
            <person name="Sun S."/>
            <person name="Cuomo C.A."/>
            <person name="Heitman J."/>
        </authorList>
    </citation>
    <scope>NUCLEOTIDE SEQUENCE</scope>
    <source>
        <strain evidence="8">CBS 7841</strain>
    </source>
</reference>
<keyword evidence="4 6" id="KW-0472">Membrane</keyword>
<sequence>MSRHIPSYICHVLPHGAVQIQPPAEVPAATSAKPSVDRPHLPMPPSSRHRSKSATSALNISLPSISTNVPDFFFSSLLPPNLPKLPMAATAGKQAGGLWQGLGQFFGFKIGLKRFSFGESLSGPGGFKPRVLLMLPSLALIIILLHVHERSHALPSLLGKYTSPPLATARVAPTSKKAESGLERDSYTATTTKDEKGDTVSVPAVPPKEVESGVDYYLNIQAIQNMMGLVSDLYDQLAPRLAILRSPSTTSSPFTLPLQHTHYIMLLLLPTLLLPLTPAAFIPYLLLPFGILPPLLFHPNLTPLILSLPSQSIVREARLTAEKWLLTDQLPDQFSGRKITQVYVFENERLDPKVASSPPSTTSIPPSSWSSRFLRQGDRPAWVKVSASDSIWKVTDELETNTADDEAKVLGLKDGWAWVPGEDWRVDLGDWSEVGLDDEGWLYTDDSWQNPSSTPYTEPEDINASIGSSQAQNQGKDMPNLGLRRITRRRKWWKRVYQLDSQ</sequence>
<dbReference type="InterPro" id="IPR052816">
    <property type="entry name" value="Peroxisomal_Membrane_PEX28-32"/>
</dbReference>
<evidence type="ECO:0000256" key="1">
    <source>
        <dbReference type="ARBA" id="ARBA00004141"/>
    </source>
</evidence>
<reference evidence="8" key="1">
    <citation type="submission" date="2016-06" db="EMBL/GenBank/DDBJ databases">
        <authorList>
            <person name="Cuomo C."/>
            <person name="Litvintseva A."/>
            <person name="Heitman J."/>
            <person name="Chen Y."/>
            <person name="Sun S."/>
            <person name="Springer D."/>
            <person name="Dromer F."/>
            <person name="Young S."/>
            <person name="Zeng Q."/>
            <person name="Chapman S."/>
            <person name="Gujja S."/>
            <person name="Saif S."/>
            <person name="Birren B."/>
        </authorList>
    </citation>
    <scope>NUCLEOTIDE SEQUENCE</scope>
    <source>
        <strain evidence="8">CBS 7841</strain>
    </source>
</reference>
<organism evidence="8 9">
    <name type="scientific">Cryptococcus depauperatus CBS 7841</name>
    <dbReference type="NCBI Taxonomy" id="1295531"/>
    <lineage>
        <taxon>Eukaryota</taxon>
        <taxon>Fungi</taxon>
        <taxon>Dikarya</taxon>
        <taxon>Basidiomycota</taxon>
        <taxon>Agaricomycotina</taxon>
        <taxon>Tremellomycetes</taxon>
        <taxon>Tremellales</taxon>
        <taxon>Cryptococcaceae</taxon>
        <taxon>Cryptococcus</taxon>
    </lineage>
</organism>
<evidence type="ECO:0000256" key="3">
    <source>
        <dbReference type="ARBA" id="ARBA00022989"/>
    </source>
</evidence>
<feature type="region of interest" description="Disordered" evidence="5">
    <location>
        <begin position="446"/>
        <end position="480"/>
    </location>
</feature>
<proteinExistence type="predicted"/>
<feature type="compositionally biased region" description="Basic and acidic residues" evidence="5">
    <location>
        <begin position="176"/>
        <end position="198"/>
    </location>
</feature>
<dbReference type="Proteomes" id="UP000094043">
    <property type="component" value="Chromosome 2"/>
</dbReference>
<dbReference type="GeneID" id="91085900"/>
<dbReference type="GO" id="GO:0005778">
    <property type="term" value="C:peroxisomal membrane"/>
    <property type="evidence" value="ECO:0007669"/>
    <property type="project" value="UniProtKB-ARBA"/>
</dbReference>
<feature type="region of interest" description="Disordered" evidence="5">
    <location>
        <begin position="172"/>
        <end position="204"/>
    </location>
</feature>
<gene>
    <name evidence="8" type="ORF">L203_101687</name>
</gene>
<feature type="domain" description="TECPR1-like DysF" evidence="7">
    <location>
        <begin position="157"/>
        <end position="453"/>
    </location>
</feature>
<feature type="transmembrane region" description="Helical" evidence="6">
    <location>
        <begin position="263"/>
        <end position="287"/>
    </location>
</feature>
<keyword evidence="2 6" id="KW-0812">Transmembrane</keyword>
<evidence type="ECO:0000313" key="9">
    <source>
        <dbReference type="Proteomes" id="UP000094043"/>
    </source>
</evidence>
<comment type="subcellular location">
    <subcellularLocation>
        <location evidence="1">Membrane</location>
        <topology evidence="1">Multi-pass membrane protein</topology>
    </subcellularLocation>
</comment>
<dbReference type="PANTHER" id="PTHR28304">
    <property type="entry name" value="PEROXISOMAL MEMBRANE PROTEIN PEX29"/>
    <property type="match status" value="1"/>
</dbReference>
<feature type="compositionally biased region" description="Polar residues" evidence="5">
    <location>
        <begin position="465"/>
        <end position="475"/>
    </location>
</feature>
<name>A0AAJ8JQE4_9TREE</name>
<evidence type="ECO:0000313" key="8">
    <source>
        <dbReference type="EMBL" id="WVN86523.1"/>
    </source>
</evidence>
<dbReference type="Pfam" id="PF06398">
    <property type="entry name" value="Pex24p"/>
    <property type="match status" value="1"/>
</dbReference>
<dbReference type="GO" id="GO:0007031">
    <property type="term" value="P:peroxisome organization"/>
    <property type="evidence" value="ECO:0007669"/>
    <property type="project" value="TreeGrafter"/>
</dbReference>
<dbReference type="InterPro" id="IPR010482">
    <property type="entry name" value="TECPR1-like_DysF"/>
</dbReference>
<evidence type="ECO:0000256" key="2">
    <source>
        <dbReference type="ARBA" id="ARBA00022692"/>
    </source>
</evidence>
<evidence type="ECO:0000256" key="5">
    <source>
        <dbReference type="SAM" id="MobiDB-lite"/>
    </source>
</evidence>